<keyword evidence="2" id="KW-1185">Reference proteome</keyword>
<organism evidence="1 2">
    <name type="scientific">Halorubrum vacuolatum</name>
    <name type="common">Natronobacterium vacuolatum</name>
    <dbReference type="NCBI Taxonomy" id="63740"/>
    <lineage>
        <taxon>Archaea</taxon>
        <taxon>Methanobacteriati</taxon>
        <taxon>Methanobacteriota</taxon>
        <taxon>Stenosarchaea group</taxon>
        <taxon>Halobacteria</taxon>
        <taxon>Halobacteriales</taxon>
        <taxon>Haloferacaceae</taxon>
        <taxon>Halorubrum</taxon>
    </lineage>
</organism>
<dbReference type="Proteomes" id="UP000198397">
    <property type="component" value="Unassembled WGS sequence"/>
</dbReference>
<dbReference type="AlphaFoldDB" id="A0A238W9E2"/>
<evidence type="ECO:0000313" key="2">
    <source>
        <dbReference type="Proteomes" id="UP000198397"/>
    </source>
</evidence>
<sequence length="204" mass="23119">MSRLNVLSGYIRQVLQEVPVVRTMYRLGLLSWDRLTGRVRDHLVQDVHIASHEHMGDYPVETAVFGNKNPGWLEFELPIQNESEDEMSVSGVDLRFGLNSGGAEIGHVIWNSETGVEKPKYISCRKISPHGVGYLKIHVTPPEYVFRAKRPFNVRVAGTVQLDTSFGEIQVPVASSGRFMEGDFEDLFAEALDDFERRWSRELG</sequence>
<gene>
    <name evidence="1" type="ORF">SAMN06264855_10674</name>
</gene>
<dbReference type="EMBL" id="FZNQ01000006">
    <property type="protein sequence ID" value="SNR43215.1"/>
    <property type="molecule type" value="Genomic_DNA"/>
</dbReference>
<protein>
    <submittedName>
        <fullName evidence="1">Uncharacterized protein</fullName>
    </submittedName>
</protein>
<accession>A0A238W9E2</accession>
<proteinExistence type="predicted"/>
<evidence type="ECO:0000313" key="1">
    <source>
        <dbReference type="EMBL" id="SNR43215.1"/>
    </source>
</evidence>
<reference evidence="1 2" key="1">
    <citation type="submission" date="2017-06" db="EMBL/GenBank/DDBJ databases">
        <authorList>
            <person name="Kim H.J."/>
            <person name="Triplett B.A."/>
        </authorList>
    </citation>
    <scope>NUCLEOTIDE SEQUENCE [LARGE SCALE GENOMIC DNA]</scope>
    <source>
        <strain evidence="1 2">DSM 8800</strain>
    </source>
</reference>
<name>A0A238W9E2_HALVU</name>